<keyword evidence="6" id="KW-0732">Signal</keyword>
<dbReference type="CDD" id="cd02966">
    <property type="entry name" value="TlpA_like_family"/>
    <property type="match status" value="1"/>
</dbReference>
<comment type="caution">
    <text evidence="8">The sequence shown here is derived from an EMBL/GenBank/DDBJ whole genome shotgun (WGS) entry which is preliminary data.</text>
</comment>
<dbReference type="InterPro" id="IPR036249">
    <property type="entry name" value="Thioredoxin-like_sf"/>
</dbReference>
<evidence type="ECO:0000313" key="9">
    <source>
        <dbReference type="Proteomes" id="UP000317722"/>
    </source>
</evidence>
<proteinExistence type="predicted"/>
<dbReference type="PANTHER" id="PTHR42852">
    <property type="entry name" value="THIOL:DISULFIDE INTERCHANGE PROTEIN DSBE"/>
    <property type="match status" value="1"/>
</dbReference>
<evidence type="ECO:0000259" key="7">
    <source>
        <dbReference type="PROSITE" id="PS51352"/>
    </source>
</evidence>
<evidence type="ECO:0000256" key="6">
    <source>
        <dbReference type="SAM" id="SignalP"/>
    </source>
</evidence>
<dbReference type="InterPro" id="IPR017937">
    <property type="entry name" value="Thioredoxin_CS"/>
</dbReference>
<dbReference type="EMBL" id="RCZM01000005">
    <property type="protein sequence ID" value="TPG14799.1"/>
    <property type="molecule type" value="Genomic_DNA"/>
</dbReference>
<accession>A0A502CRQ6</accession>
<reference evidence="8 9" key="1">
    <citation type="journal article" date="2019" name="Environ. Microbiol.">
        <title>Species interactions and distinct microbial communities in high Arctic permafrost affected cryosols are associated with the CH4 and CO2 gas fluxes.</title>
        <authorList>
            <person name="Altshuler I."/>
            <person name="Hamel J."/>
            <person name="Turney S."/>
            <person name="Magnuson E."/>
            <person name="Levesque R."/>
            <person name="Greer C."/>
            <person name="Whyte L.G."/>
        </authorList>
    </citation>
    <scope>NUCLEOTIDE SEQUENCE [LARGE SCALE GENOMIC DNA]</scope>
    <source>
        <strain evidence="8 9">S9.3A</strain>
    </source>
</reference>
<keyword evidence="4" id="KW-1015">Disulfide bond</keyword>
<gene>
    <name evidence="8" type="ORF">EAH86_14630</name>
</gene>
<dbReference type="Pfam" id="PF00578">
    <property type="entry name" value="AhpC-TSA"/>
    <property type="match status" value="1"/>
</dbReference>
<evidence type="ECO:0000256" key="5">
    <source>
        <dbReference type="ARBA" id="ARBA00023284"/>
    </source>
</evidence>
<dbReference type="InterPro" id="IPR000866">
    <property type="entry name" value="AhpC/TSA"/>
</dbReference>
<sequence>MTVLRMPRAAVLLAAPLLVLSLSGCSDDPNSIAAQAKSGNQQGYISGDGNVETIPAADRKKPVALTGTTLDKKQWSSQDVVGKVAVLNLWASWCPPCETEAPDLKKAAEAIAAAKKPVAFMGINYRDNPDSGRSTAARWGIPFPSLDDPAGTTILALQGKVTSPPTTLVLDRTGRIAARVSGPVTASTLSGLVDDVLAEQ</sequence>
<feature type="signal peptide" evidence="6">
    <location>
        <begin position="1"/>
        <end position="26"/>
    </location>
</feature>
<keyword evidence="2" id="KW-0201">Cytochrome c-type biogenesis</keyword>
<feature type="domain" description="Thioredoxin" evidence="7">
    <location>
        <begin position="54"/>
        <end position="198"/>
    </location>
</feature>
<organism evidence="8 9">
    <name type="scientific">Pedococcus bigeumensis</name>
    <dbReference type="NCBI Taxonomy" id="433644"/>
    <lineage>
        <taxon>Bacteria</taxon>
        <taxon>Bacillati</taxon>
        <taxon>Actinomycetota</taxon>
        <taxon>Actinomycetes</taxon>
        <taxon>Micrococcales</taxon>
        <taxon>Intrasporangiaceae</taxon>
        <taxon>Pedococcus</taxon>
    </lineage>
</organism>
<feature type="chain" id="PRO_5039348340" evidence="6">
    <location>
        <begin position="27"/>
        <end position="200"/>
    </location>
</feature>
<keyword evidence="9" id="KW-1185">Reference proteome</keyword>
<evidence type="ECO:0000256" key="4">
    <source>
        <dbReference type="ARBA" id="ARBA00023157"/>
    </source>
</evidence>
<dbReference type="SUPFAM" id="SSF52833">
    <property type="entry name" value="Thioredoxin-like"/>
    <property type="match status" value="1"/>
</dbReference>
<comment type="subcellular location">
    <subcellularLocation>
        <location evidence="1">Cell envelope</location>
    </subcellularLocation>
</comment>
<keyword evidence="3" id="KW-0735">Signal-anchor</keyword>
<dbReference type="InterPro" id="IPR013766">
    <property type="entry name" value="Thioredoxin_domain"/>
</dbReference>
<dbReference type="Gene3D" id="3.40.30.10">
    <property type="entry name" value="Glutaredoxin"/>
    <property type="match status" value="1"/>
</dbReference>
<dbReference type="GO" id="GO:0017004">
    <property type="term" value="P:cytochrome complex assembly"/>
    <property type="evidence" value="ECO:0007669"/>
    <property type="project" value="UniProtKB-KW"/>
</dbReference>
<dbReference type="PROSITE" id="PS00194">
    <property type="entry name" value="THIOREDOXIN_1"/>
    <property type="match status" value="1"/>
</dbReference>
<dbReference type="OrthoDB" id="9796554at2"/>
<dbReference type="PROSITE" id="PS51352">
    <property type="entry name" value="THIOREDOXIN_2"/>
    <property type="match status" value="1"/>
</dbReference>
<dbReference type="PROSITE" id="PS51257">
    <property type="entry name" value="PROKAR_LIPOPROTEIN"/>
    <property type="match status" value="1"/>
</dbReference>
<evidence type="ECO:0000313" key="8">
    <source>
        <dbReference type="EMBL" id="TPG14799.1"/>
    </source>
</evidence>
<evidence type="ECO:0000256" key="3">
    <source>
        <dbReference type="ARBA" id="ARBA00022968"/>
    </source>
</evidence>
<dbReference type="GO" id="GO:0030313">
    <property type="term" value="C:cell envelope"/>
    <property type="evidence" value="ECO:0007669"/>
    <property type="project" value="UniProtKB-SubCell"/>
</dbReference>
<dbReference type="Proteomes" id="UP000317722">
    <property type="component" value="Unassembled WGS sequence"/>
</dbReference>
<dbReference type="GO" id="GO:0016209">
    <property type="term" value="F:antioxidant activity"/>
    <property type="evidence" value="ECO:0007669"/>
    <property type="project" value="InterPro"/>
</dbReference>
<dbReference type="AlphaFoldDB" id="A0A502CRQ6"/>
<dbReference type="GO" id="GO:0016491">
    <property type="term" value="F:oxidoreductase activity"/>
    <property type="evidence" value="ECO:0007669"/>
    <property type="project" value="InterPro"/>
</dbReference>
<dbReference type="RefSeq" id="WP_140742034.1">
    <property type="nucleotide sequence ID" value="NZ_RCZM01000005.1"/>
</dbReference>
<dbReference type="InterPro" id="IPR050553">
    <property type="entry name" value="Thioredoxin_ResA/DsbE_sf"/>
</dbReference>
<evidence type="ECO:0000256" key="1">
    <source>
        <dbReference type="ARBA" id="ARBA00004196"/>
    </source>
</evidence>
<dbReference type="PANTHER" id="PTHR42852:SF6">
    <property type="entry name" value="THIOL:DISULFIDE INTERCHANGE PROTEIN DSBE"/>
    <property type="match status" value="1"/>
</dbReference>
<evidence type="ECO:0000256" key="2">
    <source>
        <dbReference type="ARBA" id="ARBA00022748"/>
    </source>
</evidence>
<keyword evidence="5" id="KW-0676">Redox-active center</keyword>
<protein>
    <submittedName>
        <fullName evidence="8">TlpA family protein disulfide reductase</fullName>
    </submittedName>
</protein>
<name>A0A502CRQ6_9MICO</name>
<keyword evidence="3" id="KW-0812">Transmembrane</keyword>